<dbReference type="SUPFAM" id="SSF50475">
    <property type="entry name" value="FMN-binding split barrel"/>
    <property type="match status" value="1"/>
</dbReference>
<feature type="compositionally biased region" description="Basic and acidic residues" evidence="1">
    <location>
        <begin position="1"/>
        <end position="14"/>
    </location>
</feature>
<dbReference type="Gene3D" id="2.30.110.10">
    <property type="entry name" value="Electron Transport, Fmn-binding Protein, Chain A"/>
    <property type="match status" value="1"/>
</dbReference>
<evidence type="ECO:0000313" key="3">
    <source>
        <dbReference type="EMBL" id="KAK3046471.1"/>
    </source>
</evidence>
<evidence type="ECO:0000313" key="4">
    <source>
        <dbReference type="Proteomes" id="UP001271007"/>
    </source>
</evidence>
<dbReference type="PANTHER" id="PTHR34818:SF1">
    <property type="entry name" value="PROTEIN BLI-3"/>
    <property type="match status" value="1"/>
</dbReference>
<name>A0AAJ0DAT5_9PEZI</name>
<feature type="region of interest" description="Disordered" evidence="1">
    <location>
        <begin position="1"/>
        <end position="21"/>
    </location>
</feature>
<evidence type="ECO:0000256" key="1">
    <source>
        <dbReference type="SAM" id="MobiDB-lite"/>
    </source>
</evidence>
<feature type="domain" description="General stress protein FMN-binding split barrel" evidence="2">
    <location>
        <begin position="32"/>
        <end position="176"/>
    </location>
</feature>
<dbReference type="InterPro" id="IPR052917">
    <property type="entry name" value="Stress-Dev_Protein"/>
</dbReference>
<evidence type="ECO:0000259" key="2">
    <source>
        <dbReference type="Pfam" id="PF16242"/>
    </source>
</evidence>
<dbReference type="Pfam" id="PF16242">
    <property type="entry name" value="Pyrid_ox_like"/>
    <property type="match status" value="1"/>
</dbReference>
<protein>
    <recommendedName>
        <fullName evidence="2">General stress protein FMN-binding split barrel domain-containing protein</fullName>
    </recommendedName>
</protein>
<gene>
    <name evidence="3" type="ORF">LTR09_012055</name>
</gene>
<sequence length="212" mass="23412">MPEPLKQSEIDKGQDPSVTKQWDDNVSLEQKMKDFGAIADHLKIGIMGSLREGVGPVGRAMAVAKRSGPDFLFLANAHSQKFSDIEQNKVTNVYFHDSTTQDWISVTGETVVSSNDDKRIKEVYTQGVKAWFGDLGDGKHDGGPEDPRMKLIEVKAKYINYWQHATDGEGFGKEIQEAIKSGKVANTGSLRKLDGKEIEEARSKYGDMSSSS</sequence>
<accession>A0AAJ0DAT5</accession>
<dbReference type="InterPro" id="IPR012349">
    <property type="entry name" value="Split_barrel_FMN-bd"/>
</dbReference>
<reference evidence="3" key="1">
    <citation type="submission" date="2023-04" db="EMBL/GenBank/DDBJ databases">
        <title>Black Yeasts Isolated from many extreme environments.</title>
        <authorList>
            <person name="Coleine C."/>
            <person name="Stajich J.E."/>
            <person name="Selbmann L."/>
        </authorList>
    </citation>
    <scope>NUCLEOTIDE SEQUENCE</scope>
    <source>
        <strain evidence="3">CCFEE 5312</strain>
    </source>
</reference>
<dbReference type="EMBL" id="JAWDJX010000091">
    <property type="protein sequence ID" value="KAK3046471.1"/>
    <property type="molecule type" value="Genomic_DNA"/>
</dbReference>
<comment type="caution">
    <text evidence="3">The sequence shown here is derived from an EMBL/GenBank/DDBJ whole genome shotgun (WGS) entry which is preliminary data.</text>
</comment>
<organism evidence="3 4">
    <name type="scientific">Extremus antarcticus</name>
    <dbReference type="NCBI Taxonomy" id="702011"/>
    <lineage>
        <taxon>Eukaryota</taxon>
        <taxon>Fungi</taxon>
        <taxon>Dikarya</taxon>
        <taxon>Ascomycota</taxon>
        <taxon>Pezizomycotina</taxon>
        <taxon>Dothideomycetes</taxon>
        <taxon>Dothideomycetidae</taxon>
        <taxon>Mycosphaerellales</taxon>
        <taxon>Extremaceae</taxon>
        <taxon>Extremus</taxon>
    </lineage>
</organism>
<dbReference type="AlphaFoldDB" id="A0AAJ0DAT5"/>
<dbReference type="InterPro" id="IPR038725">
    <property type="entry name" value="YdaG_split_barrel_FMN-bd"/>
</dbReference>
<dbReference type="PANTHER" id="PTHR34818">
    <property type="entry name" value="PROTEIN BLI-3"/>
    <property type="match status" value="1"/>
</dbReference>
<dbReference type="Proteomes" id="UP001271007">
    <property type="component" value="Unassembled WGS sequence"/>
</dbReference>
<keyword evidence="4" id="KW-1185">Reference proteome</keyword>
<proteinExistence type="predicted"/>